<evidence type="ECO:0000259" key="3">
    <source>
        <dbReference type="PROSITE" id="PS50006"/>
    </source>
</evidence>
<dbReference type="Pfam" id="PF00498">
    <property type="entry name" value="FHA"/>
    <property type="match status" value="1"/>
</dbReference>
<reference evidence="4" key="1">
    <citation type="submission" date="2023-08" db="EMBL/GenBank/DDBJ databases">
        <authorList>
            <person name="Alioto T."/>
            <person name="Alioto T."/>
            <person name="Gomez Garrido J."/>
        </authorList>
    </citation>
    <scope>NUCLEOTIDE SEQUENCE</scope>
</reference>
<dbReference type="EMBL" id="OX597838">
    <property type="protein sequence ID" value="CAI9741093.1"/>
    <property type="molecule type" value="Genomic_DNA"/>
</dbReference>
<feature type="compositionally biased region" description="Basic and acidic residues" evidence="2">
    <location>
        <begin position="576"/>
        <end position="590"/>
    </location>
</feature>
<dbReference type="AlphaFoldDB" id="A0AA36BUY3"/>
<feature type="compositionally biased region" description="Acidic residues" evidence="2">
    <location>
        <begin position="559"/>
        <end position="575"/>
    </location>
</feature>
<dbReference type="InterPro" id="IPR000253">
    <property type="entry name" value="FHA_dom"/>
</dbReference>
<organism evidence="4 5">
    <name type="scientific">Octopus vulgaris</name>
    <name type="common">Common octopus</name>
    <dbReference type="NCBI Taxonomy" id="6645"/>
    <lineage>
        <taxon>Eukaryota</taxon>
        <taxon>Metazoa</taxon>
        <taxon>Spiralia</taxon>
        <taxon>Lophotrochozoa</taxon>
        <taxon>Mollusca</taxon>
        <taxon>Cephalopoda</taxon>
        <taxon>Coleoidea</taxon>
        <taxon>Octopodiformes</taxon>
        <taxon>Octopoda</taxon>
        <taxon>Incirrata</taxon>
        <taxon>Octopodidae</taxon>
        <taxon>Octopus</taxon>
    </lineage>
</organism>
<feature type="compositionally biased region" description="Basic and acidic residues" evidence="2">
    <location>
        <begin position="20"/>
        <end position="42"/>
    </location>
</feature>
<dbReference type="CDD" id="cd19856">
    <property type="entry name" value="DSRM_Kanadaptin"/>
    <property type="match status" value="1"/>
</dbReference>
<dbReference type="InterPro" id="IPR008984">
    <property type="entry name" value="SMAD_FHA_dom_sf"/>
</dbReference>
<feature type="compositionally biased region" description="Basic and acidic residues" evidence="2">
    <location>
        <begin position="642"/>
        <end position="651"/>
    </location>
</feature>
<dbReference type="CDD" id="cd22677">
    <property type="entry name" value="FHA_Kanadaptin"/>
    <property type="match status" value="1"/>
</dbReference>
<feature type="region of interest" description="Disordered" evidence="2">
    <location>
        <begin position="1"/>
        <end position="42"/>
    </location>
</feature>
<proteinExistence type="predicted"/>
<feature type="domain" description="FHA" evidence="3">
    <location>
        <begin position="121"/>
        <end position="177"/>
    </location>
</feature>
<dbReference type="PANTHER" id="PTHR23308">
    <property type="entry name" value="NUCLEAR INHIBITOR OF PROTEIN PHOSPHATASE-1"/>
    <property type="match status" value="1"/>
</dbReference>
<evidence type="ECO:0000313" key="5">
    <source>
        <dbReference type="Proteomes" id="UP001162480"/>
    </source>
</evidence>
<feature type="region of interest" description="Disordered" evidence="2">
    <location>
        <begin position="554"/>
        <end position="669"/>
    </location>
</feature>
<feature type="compositionally biased region" description="Basic and acidic residues" evidence="2">
    <location>
        <begin position="1"/>
        <end position="10"/>
    </location>
</feature>
<feature type="region of interest" description="Disordered" evidence="2">
    <location>
        <begin position="680"/>
        <end position="699"/>
    </location>
</feature>
<protein>
    <submittedName>
        <fullName evidence="4">Kanadaptin-like isoform X2</fullName>
    </submittedName>
</protein>
<dbReference type="SUPFAM" id="SSF49879">
    <property type="entry name" value="SMAD/FHA domain"/>
    <property type="match status" value="1"/>
</dbReference>
<dbReference type="InterPro" id="IPR050923">
    <property type="entry name" value="Cell_Proc_Reg/RNA_Proc"/>
</dbReference>
<evidence type="ECO:0000256" key="2">
    <source>
        <dbReference type="SAM" id="MobiDB-lite"/>
    </source>
</evidence>
<dbReference type="Gene3D" id="2.60.200.20">
    <property type="match status" value="1"/>
</dbReference>
<sequence length="699" mass="79475">MDARSGKTKTDEEEMDFCDEEKKPADTDTADMNDKEEIDFKKPLAMVKSNDEQNLPTISCEEPECEEPALDCPSSEPTNLTASIPYKEPYWSGMATKPYSFDVLKNGSIIDKVNLKEKPFYIFGRLPTCDVTLEHPSLSRYHACIQHCGTTCDRYQQGWYLYDLDSTHGTWINKIQVRPKVYHRIRVGHVIKFGGSSRLFILQGPEEDREEEAELSVAELKLQREKQKKEADLLRQDNLIGNPHEIISQDDGCMWGMDMASAVEESQENPFSQDLDESLYIDDPKKCLKNYFDREGYDAPEYETSAEGSGKFKCCLELPIDDASGRPIIAEATVSGKKKESVEACALEACRILDRHGVLRAATHESRKRKKKNWEENDFYDSDEDTFLDRTGTIEKKREQRMKKAGKLDDKAETYDSLSEKHREILQEMQEIEEKLEKARADAEAAESNDDLDALDAYMNSIKSGMMDTKTRLKLKRRLLELRPQEQRLRKLMNIAKPVSFEYLKPKTEAGTVKVASSENKKPKITLPMFGKMKGLHVPKIPKVFTVDLPENLEKVSDADVEEEEEEEDDDEDDNNEKKMECDVDAEKKSLGSNNGKAEDLSEAGTCKSKDVLPTKCLSSKDSSSSKRVITKKIHLQTSTDYHAHTSEIHKPEKKKSKSFHEVSGDSSCFDADADKVVWLPPSDQTGDGRTSLNEKYGY</sequence>
<dbReference type="PROSITE" id="PS50006">
    <property type="entry name" value="FHA_DOMAIN"/>
    <property type="match status" value="1"/>
</dbReference>
<dbReference type="SMART" id="SM00240">
    <property type="entry name" value="FHA"/>
    <property type="match status" value="1"/>
</dbReference>
<evidence type="ECO:0000256" key="1">
    <source>
        <dbReference type="SAM" id="Coils"/>
    </source>
</evidence>
<feature type="coiled-coil region" evidence="1">
    <location>
        <begin position="408"/>
        <end position="449"/>
    </location>
</feature>
<dbReference type="Proteomes" id="UP001162480">
    <property type="component" value="Chromosome 25"/>
</dbReference>
<feature type="coiled-coil region" evidence="1">
    <location>
        <begin position="208"/>
        <end position="237"/>
    </location>
</feature>
<dbReference type="FunFam" id="2.60.200.20:FF:000054">
    <property type="entry name" value="Putative coiled-coil proteincoiled-coil protein"/>
    <property type="match status" value="1"/>
</dbReference>
<keyword evidence="1" id="KW-0175">Coiled coil</keyword>
<feature type="compositionally biased region" description="Polar residues" evidence="2">
    <location>
        <begin position="683"/>
        <end position="699"/>
    </location>
</feature>
<evidence type="ECO:0000313" key="4">
    <source>
        <dbReference type="EMBL" id="CAI9741093.1"/>
    </source>
</evidence>
<keyword evidence="5" id="KW-1185">Reference proteome</keyword>
<name>A0AA36BUY3_OCTVU</name>
<gene>
    <name evidence="4" type="ORF">OCTVUL_1B013416</name>
</gene>
<accession>A0AA36BUY3</accession>